<dbReference type="RefSeq" id="WP_271092588.1">
    <property type="nucleotide sequence ID" value="NZ_JAPJZH010000028.1"/>
</dbReference>
<organism evidence="3 4">
    <name type="scientific">Hoeflea poritis</name>
    <dbReference type="NCBI Taxonomy" id="2993659"/>
    <lineage>
        <taxon>Bacteria</taxon>
        <taxon>Pseudomonadati</taxon>
        <taxon>Pseudomonadota</taxon>
        <taxon>Alphaproteobacteria</taxon>
        <taxon>Hyphomicrobiales</taxon>
        <taxon>Rhizobiaceae</taxon>
        <taxon>Hoeflea</taxon>
    </lineage>
</organism>
<comment type="caution">
    <text evidence="3">The sequence shown here is derived from an EMBL/GenBank/DDBJ whole genome shotgun (WGS) entry which is preliminary data.</text>
</comment>
<feature type="transmembrane region" description="Helical" evidence="1">
    <location>
        <begin position="125"/>
        <end position="149"/>
    </location>
</feature>
<dbReference type="InterPro" id="IPR009936">
    <property type="entry name" value="DUF1468"/>
</dbReference>
<dbReference type="Pfam" id="PF07331">
    <property type="entry name" value="TctB"/>
    <property type="match status" value="1"/>
</dbReference>
<accession>A0ABT4VVI1</accession>
<evidence type="ECO:0000259" key="2">
    <source>
        <dbReference type="Pfam" id="PF07331"/>
    </source>
</evidence>
<keyword evidence="1" id="KW-1133">Transmembrane helix</keyword>
<sequence>MKKAATGAVAFGLAVFFFVSSFWIVDGNYDPIGPRLVPQATIVLIGALSLWILVEGLLDLRSSKASGDEKTAFAINAGHLKSIGIVLCLAVYIWVLNSRLVGFEIVTGAFLFVAGMIIHPVRGKALSWLVGLSVVLPSILNFVFSRLFFVNLP</sequence>
<name>A0ABT4VVI1_9HYPH</name>
<feature type="transmembrane region" description="Helical" evidence="1">
    <location>
        <begin position="37"/>
        <end position="60"/>
    </location>
</feature>
<keyword evidence="1" id="KW-0812">Transmembrane</keyword>
<evidence type="ECO:0000313" key="4">
    <source>
        <dbReference type="Proteomes" id="UP001148313"/>
    </source>
</evidence>
<keyword evidence="4" id="KW-1185">Reference proteome</keyword>
<keyword evidence="1" id="KW-0472">Membrane</keyword>
<feature type="domain" description="DUF1468" evidence="2">
    <location>
        <begin position="7"/>
        <end position="153"/>
    </location>
</feature>
<feature type="transmembrane region" description="Helical" evidence="1">
    <location>
        <begin position="7"/>
        <end position="25"/>
    </location>
</feature>
<feature type="transmembrane region" description="Helical" evidence="1">
    <location>
        <begin position="100"/>
        <end position="118"/>
    </location>
</feature>
<proteinExistence type="predicted"/>
<reference evidence="3" key="1">
    <citation type="submission" date="2022-11" db="EMBL/GenBank/DDBJ databases">
        <title>Hoeflea poritis sp. nov., isolated from scleractinian coral Porites lutea.</title>
        <authorList>
            <person name="Zhang G."/>
            <person name="Wei Q."/>
            <person name="Cai L."/>
        </authorList>
    </citation>
    <scope>NUCLEOTIDE SEQUENCE</scope>
    <source>
        <strain evidence="3">E7-10</strain>
    </source>
</reference>
<evidence type="ECO:0000313" key="3">
    <source>
        <dbReference type="EMBL" id="MDA4848714.1"/>
    </source>
</evidence>
<dbReference type="Proteomes" id="UP001148313">
    <property type="component" value="Unassembled WGS sequence"/>
</dbReference>
<gene>
    <name evidence="3" type="ORF">OOZ53_25385</name>
</gene>
<feature type="transmembrane region" description="Helical" evidence="1">
    <location>
        <begin position="72"/>
        <end position="94"/>
    </location>
</feature>
<dbReference type="EMBL" id="JAPJZH010000028">
    <property type="protein sequence ID" value="MDA4848714.1"/>
    <property type="molecule type" value="Genomic_DNA"/>
</dbReference>
<evidence type="ECO:0000256" key="1">
    <source>
        <dbReference type="SAM" id="Phobius"/>
    </source>
</evidence>
<protein>
    <submittedName>
        <fullName evidence="3">Tripartite tricarboxylate transporter TctB family protein</fullName>
    </submittedName>
</protein>